<dbReference type="GO" id="GO:0046872">
    <property type="term" value="F:metal ion binding"/>
    <property type="evidence" value="ECO:0007669"/>
    <property type="project" value="UniProtKB-KW"/>
</dbReference>
<dbReference type="GO" id="GO:0005834">
    <property type="term" value="C:heterotrimeric G-protein complex"/>
    <property type="evidence" value="ECO:0007669"/>
    <property type="project" value="TreeGrafter"/>
</dbReference>
<keyword evidence="3 5" id="KW-0342">GTP-binding</keyword>
<dbReference type="OrthoDB" id="6380120at2759"/>
<dbReference type="GO" id="GO:0060158">
    <property type="term" value="P:phospholipase C-activating dopamine receptor signaling pathway"/>
    <property type="evidence" value="ECO:0007669"/>
    <property type="project" value="TreeGrafter"/>
</dbReference>
<proteinExistence type="predicted"/>
<dbReference type="SUPFAM" id="SSF52540">
    <property type="entry name" value="P-loop containing nucleoside triphosphate hydrolases"/>
    <property type="match status" value="1"/>
</dbReference>
<dbReference type="PANTHER" id="PTHR10218">
    <property type="entry name" value="GTP-BINDING PROTEIN ALPHA SUBUNIT"/>
    <property type="match status" value="1"/>
</dbReference>
<organism evidence="7 8">
    <name type="scientific">Caligus rogercresseyi</name>
    <name type="common">Sea louse</name>
    <dbReference type="NCBI Taxonomy" id="217165"/>
    <lineage>
        <taxon>Eukaryota</taxon>
        <taxon>Metazoa</taxon>
        <taxon>Ecdysozoa</taxon>
        <taxon>Arthropoda</taxon>
        <taxon>Crustacea</taxon>
        <taxon>Multicrustacea</taxon>
        <taxon>Hexanauplia</taxon>
        <taxon>Copepoda</taxon>
        <taxon>Siphonostomatoida</taxon>
        <taxon>Caligidae</taxon>
        <taxon>Caligus</taxon>
    </lineage>
</organism>
<dbReference type="AlphaFoldDB" id="A0A7T8GX85"/>
<dbReference type="Pfam" id="PF00503">
    <property type="entry name" value="G-alpha"/>
    <property type="match status" value="1"/>
</dbReference>
<evidence type="ECO:0000256" key="4">
    <source>
        <dbReference type="ARBA" id="ARBA00023224"/>
    </source>
</evidence>
<keyword evidence="4" id="KW-0807">Transducer</keyword>
<sequence>MAARATNREIESSLKKAHSSEKSVIKILLLGTGEAGKSTIIKQMKIIHNNGFESDELREGARILHGLLFRALEKASSSSSVVSIEKK</sequence>
<keyword evidence="1 6" id="KW-0479">Metal-binding</keyword>
<dbReference type="GO" id="GO:0003924">
    <property type="term" value="F:GTPase activity"/>
    <property type="evidence" value="ECO:0007669"/>
    <property type="project" value="InterPro"/>
</dbReference>
<feature type="binding site" evidence="6">
    <location>
        <position position="38"/>
    </location>
    <ligand>
        <name>Mg(2+)</name>
        <dbReference type="ChEBI" id="CHEBI:18420"/>
    </ligand>
</feature>
<keyword evidence="2 5" id="KW-0547">Nucleotide-binding</keyword>
<evidence type="ECO:0000256" key="1">
    <source>
        <dbReference type="ARBA" id="ARBA00022723"/>
    </source>
</evidence>
<keyword evidence="6" id="KW-0460">Magnesium</keyword>
<evidence type="ECO:0000256" key="6">
    <source>
        <dbReference type="PIRSR" id="PIRSR601019-2"/>
    </source>
</evidence>
<feature type="binding site" evidence="5">
    <location>
        <begin position="34"/>
        <end position="39"/>
    </location>
    <ligand>
        <name>GTP</name>
        <dbReference type="ChEBI" id="CHEBI:37565"/>
    </ligand>
</feature>
<evidence type="ECO:0000256" key="3">
    <source>
        <dbReference type="ARBA" id="ARBA00023134"/>
    </source>
</evidence>
<evidence type="ECO:0000256" key="2">
    <source>
        <dbReference type="ARBA" id="ARBA00022741"/>
    </source>
</evidence>
<dbReference type="GO" id="GO:0031683">
    <property type="term" value="F:G-protein beta/gamma-subunit complex binding"/>
    <property type="evidence" value="ECO:0007669"/>
    <property type="project" value="InterPro"/>
</dbReference>
<dbReference type="PROSITE" id="PS51882">
    <property type="entry name" value="G_ALPHA"/>
    <property type="match status" value="1"/>
</dbReference>
<reference evidence="8" key="1">
    <citation type="submission" date="2021-01" db="EMBL/GenBank/DDBJ databases">
        <title>Caligus Genome Assembly.</title>
        <authorList>
            <person name="Gallardo-Escarate C."/>
        </authorList>
    </citation>
    <scope>NUCLEOTIDE SEQUENCE [LARGE SCALE GENOMIC DNA]</scope>
</reference>
<dbReference type="EMBL" id="CP045903">
    <property type="protein sequence ID" value="QQP39186.1"/>
    <property type="molecule type" value="Genomic_DNA"/>
</dbReference>
<dbReference type="PANTHER" id="PTHR10218:SF217">
    <property type="entry name" value="GUANINE NUCLEOTIDE-BINDING PROTEIN SUBUNIT ALPHA-15"/>
    <property type="match status" value="1"/>
</dbReference>
<evidence type="ECO:0000313" key="8">
    <source>
        <dbReference type="Proteomes" id="UP000595437"/>
    </source>
</evidence>
<dbReference type="Proteomes" id="UP000595437">
    <property type="component" value="Chromosome 14"/>
</dbReference>
<keyword evidence="8" id="KW-1185">Reference proteome</keyword>
<dbReference type="GO" id="GO:0007188">
    <property type="term" value="P:adenylate cyclase-modulating G protein-coupled receptor signaling pathway"/>
    <property type="evidence" value="ECO:0007669"/>
    <property type="project" value="TreeGrafter"/>
</dbReference>
<protein>
    <submittedName>
        <fullName evidence="7">Uncharacterized protein</fullName>
    </submittedName>
</protein>
<name>A0A7T8GX85_CALRO</name>
<dbReference type="InterPro" id="IPR027417">
    <property type="entry name" value="P-loop_NTPase"/>
</dbReference>
<accession>A0A7T8GX85</accession>
<evidence type="ECO:0000256" key="5">
    <source>
        <dbReference type="PIRSR" id="PIRSR601019-1"/>
    </source>
</evidence>
<dbReference type="GO" id="GO:0005525">
    <property type="term" value="F:GTP binding"/>
    <property type="evidence" value="ECO:0007669"/>
    <property type="project" value="UniProtKB-KW"/>
</dbReference>
<feature type="non-terminal residue" evidence="7">
    <location>
        <position position="87"/>
    </location>
</feature>
<evidence type="ECO:0000313" key="7">
    <source>
        <dbReference type="EMBL" id="QQP39186.1"/>
    </source>
</evidence>
<dbReference type="InterPro" id="IPR001019">
    <property type="entry name" value="Gprotein_alpha_su"/>
</dbReference>
<dbReference type="Gene3D" id="3.40.50.300">
    <property type="entry name" value="P-loop containing nucleotide triphosphate hydrolases"/>
    <property type="match status" value="1"/>
</dbReference>
<dbReference type="GO" id="GO:0001664">
    <property type="term" value="F:G protein-coupled receptor binding"/>
    <property type="evidence" value="ECO:0007669"/>
    <property type="project" value="TreeGrafter"/>
</dbReference>
<dbReference type="GO" id="GO:0005737">
    <property type="term" value="C:cytoplasm"/>
    <property type="evidence" value="ECO:0007669"/>
    <property type="project" value="TreeGrafter"/>
</dbReference>
<gene>
    <name evidence="7" type="ORF">FKW44_019984</name>
</gene>
<dbReference type="FunFam" id="3.40.50.300:FF:000692">
    <property type="entry name" value="Guanine nucleotide-binding protein subunit alpha"/>
    <property type="match status" value="1"/>
</dbReference>